<dbReference type="InterPro" id="IPR005467">
    <property type="entry name" value="His_kinase_dom"/>
</dbReference>
<feature type="transmembrane region" description="Helical" evidence="11">
    <location>
        <begin position="155"/>
        <end position="180"/>
    </location>
</feature>
<dbReference type="InterPro" id="IPR004358">
    <property type="entry name" value="Sig_transdc_His_kin-like_C"/>
</dbReference>
<dbReference type="STRING" id="1246995.AFR_19230"/>
<evidence type="ECO:0000256" key="3">
    <source>
        <dbReference type="ARBA" id="ARBA00012438"/>
    </source>
</evidence>
<dbReference type="InterPro" id="IPR036097">
    <property type="entry name" value="HisK_dim/P_sf"/>
</dbReference>
<protein>
    <recommendedName>
        <fullName evidence="3">histidine kinase</fullName>
        <ecNumber evidence="3">2.7.13.3</ecNumber>
    </recommendedName>
</protein>
<proteinExistence type="predicted"/>
<dbReference type="OrthoDB" id="5242752at2"/>
<dbReference type="PANTHER" id="PTHR45436">
    <property type="entry name" value="SENSOR HISTIDINE KINASE YKOH"/>
    <property type="match status" value="1"/>
</dbReference>
<dbReference type="SUPFAM" id="SSF47384">
    <property type="entry name" value="Homodimeric domain of signal transducing histidine kinase"/>
    <property type="match status" value="1"/>
</dbReference>
<comment type="subcellular location">
    <subcellularLocation>
        <location evidence="2">Cell membrane</location>
    </subcellularLocation>
</comment>
<organism evidence="14 15">
    <name type="scientific">Actinoplanes friuliensis DSM 7358</name>
    <dbReference type="NCBI Taxonomy" id="1246995"/>
    <lineage>
        <taxon>Bacteria</taxon>
        <taxon>Bacillati</taxon>
        <taxon>Actinomycetota</taxon>
        <taxon>Actinomycetes</taxon>
        <taxon>Micromonosporales</taxon>
        <taxon>Micromonosporaceae</taxon>
        <taxon>Actinoplanes</taxon>
    </lineage>
</organism>
<dbReference type="CDD" id="cd00082">
    <property type="entry name" value="HisKA"/>
    <property type="match status" value="1"/>
</dbReference>
<comment type="catalytic activity">
    <reaction evidence="1">
        <text>ATP + protein L-histidine = ADP + protein N-phospho-L-histidine.</text>
        <dbReference type="EC" id="2.7.13.3"/>
    </reaction>
</comment>
<dbReference type="PROSITE" id="PS50885">
    <property type="entry name" value="HAMP"/>
    <property type="match status" value="1"/>
</dbReference>
<keyword evidence="10 11" id="KW-0472">Membrane</keyword>
<feature type="domain" description="HAMP" evidence="13">
    <location>
        <begin position="182"/>
        <end position="234"/>
    </location>
</feature>
<dbReference type="InterPro" id="IPR003594">
    <property type="entry name" value="HATPase_dom"/>
</dbReference>
<keyword evidence="8 11" id="KW-1133">Transmembrane helix</keyword>
<evidence type="ECO:0000256" key="5">
    <source>
        <dbReference type="ARBA" id="ARBA00022679"/>
    </source>
</evidence>
<evidence type="ECO:0000256" key="11">
    <source>
        <dbReference type="SAM" id="Phobius"/>
    </source>
</evidence>
<gene>
    <name evidence="14" type="ORF">AFR_19230</name>
</gene>
<evidence type="ECO:0000259" key="12">
    <source>
        <dbReference type="PROSITE" id="PS50109"/>
    </source>
</evidence>
<evidence type="ECO:0000256" key="7">
    <source>
        <dbReference type="ARBA" id="ARBA00022777"/>
    </source>
</evidence>
<keyword evidence="7" id="KW-0418">Kinase</keyword>
<keyword evidence="6 11" id="KW-0812">Transmembrane</keyword>
<dbReference type="Pfam" id="PF00512">
    <property type="entry name" value="HisKA"/>
    <property type="match status" value="1"/>
</dbReference>
<dbReference type="Pfam" id="PF02518">
    <property type="entry name" value="HATPase_c"/>
    <property type="match status" value="1"/>
</dbReference>
<dbReference type="EC" id="2.7.13.3" evidence="3"/>
<dbReference type="KEGG" id="afs:AFR_19230"/>
<dbReference type="Proteomes" id="UP000017746">
    <property type="component" value="Chromosome"/>
</dbReference>
<dbReference type="Pfam" id="PF00672">
    <property type="entry name" value="HAMP"/>
    <property type="match status" value="1"/>
</dbReference>
<evidence type="ECO:0000256" key="6">
    <source>
        <dbReference type="ARBA" id="ARBA00022692"/>
    </source>
</evidence>
<dbReference type="InterPro" id="IPR003661">
    <property type="entry name" value="HisK_dim/P_dom"/>
</dbReference>
<dbReference type="GO" id="GO:0000155">
    <property type="term" value="F:phosphorelay sensor kinase activity"/>
    <property type="evidence" value="ECO:0007669"/>
    <property type="project" value="InterPro"/>
</dbReference>
<evidence type="ECO:0000256" key="10">
    <source>
        <dbReference type="ARBA" id="ARBA00023136"/>
    </source>
</evidence>
<dbReference type="PRINTS" id="PR00344">
    <property type="entry name" value="BCTRLSENSOR"/>
</dbReference>
<dbReference type="CDD" id="cd00075">
    <property type="entry name" value="HATPase"/>
    <property type="match status" value="1"/>
</dbReference>
<dbReference type="SMART" id="SM00388">
    <property type="entry name" value="HisKA"/>
    <property type="match status" value="1"/>
</dbReference>
<evidence type="ECO:0000259" key="13">
    <source>
        <dbReference type="PROSITE" id="PS50885"/>
    </source>
</evidence>
<dbReference type="AlphaFoldDB" id="U5VYT7"/>
<dbReference type="CDD" id="cd06225">
    <property type="entry name" value="HAMP"/>
    <property type="match status" value="1"/>
</dbReference>
<dbReference type="SMART" id="SM00387">
    <property type="entry name" value="HATPase_c"/>
    <property type="match status" value="1"/>
</dbReference>
<dbReference type="Gene3D" id="3.30.565.10">
    <property type="entry name" value="Histidine kinase-like ATPase, C-terminal domain"/>
    <property type="match status" value="1"/>
</dbReference>
<dbReference type="PANTHER" id="PTHR45436:SF5">
    <property type="entry name" value="SENSOR HISTIDINE KINASE TRCS"/>
    <property type="match status" value="1"/>
</dbReference>
<dbReference type="eggNOG" id="COG2205">
    <property type="taxonomic scope" value="Bacteria"/>
</dbReference>
<dbReference type="PATRIC" id="fig|1246995.3.peg.3906"/>
<dbReference type="SUPFAM" id="SSF158472">
    <property type="entry name" value="HAMP domain-like"/>
    <property type="match status" value="1"/>
</dbReference>
<sequence>MRRAGLRVRVIAGFAAGALALSATMALATYQVARKSLLGERERTAVRAAYFDASVVRSGLGSTTRPDVSAVLRTLDTGENRRAVLQRDGQWFSSKADVGVTDAIPPLLQRQAAAGTPSVQRVRVDGHASLVVALPLGDNDVFYEVDSLQELEHTLGVLTVVLTLVAVGTAALGALLGWYASRYVLRPLTRVADAAQEIAGGASKYRLDPAAEPDLSRLTTSFNHMVDELSARLERDRRFAADVSHELRSPLQTLAAAASVLERRREHLDERTATAAGLVTDEIARFQQLVNDLLELSRGDRPAARTGTDVADLARQICRDRRVPDTIVEATGDAAWCVDRRRVGQLLGNLLDNAQAYGGGAIAVHLRLDGDVGRIEVDDEGPGVSPEDKPVIFDRFVRGRSAGARADSGGAGLGLALVAQHAAAHGGTAAVQDRPGGGARFLVELPGCRS</sequence>
<evidence type="ECO:0000256" key="9">
    <source>
        <dbReference type="ARBA" id="ARBA00023012"/>
    </source>
</evidence>
<keyword evidence="5" id="KW-0808">Transferase</keyword>
<feature type="domain" description="Histidine kinase" evidence="12">
    <location>
        <begin position="242"/>
        <end position="449"/>
    </location>
</feature>
<dbReference type="SUPFAM" id="SSF55874">
    <property type="entry name" value="ATPase domain of HSP90 chaperone/DNA topoisomerase II/histidine kinase"/>
    <property type="match status" value="1"/>
</dbReference>
<evidence type="ECO:0000313" key="14">
    <source>
        <dbReference type="EMBL" id="AGZ42118.1"/>
    </source>
</evidence>
<evidence type="ECO:0000256" key="8">
    <source>
        <dbReference type="ARBA" id="ARBA00022989"/>
    </source>
</evidence>
<evidence type="ECO:0000256" key="1">
    <source>
        <dbReference type="ARBA" id="ARBA00000085"/>
    </source>
</evidence>
<dbReference type="RefSeq" id="WP_023362490.1">
    <property type="nucleotide sequence ID" value="NC_022657.1"/>
</dbReference>
<keyword evidence="4" id="KW-0597">Phosphoprotein</keyword>
<keyword evidence="15" id="KW-1185">Reference proteome</keyword>
<evidence type="ECO:0000313" key="15">
    <source>
        <dbReference type="Proteomes" id="UP000017746"/>
    </source>
</evidence>
<evidence type="ECO:0000256" key="2">
    <source>
        <dbReference type="ARBA" id="ARBA00004236"/>
    </source>
</evidence>
<dbReference type="PROSITE" id="PS50109">
    <property type="entry name" value="HIS_KIN"/>
    <property type="match status" value="1"/>
</dbReference>
<dbReference type="InterPro" id="IPR003660">
    <property type="entry name" value="HAMP_dom"/>
</dbReference>
<name>U5VYT7_9ACTN</name>
<accession>U5VYT7</accession>
<keyword evidence="9" id="KW-0902">Two-component regulatory system</keyword>
<dbReference type="SMART" id="SM00304">
    <property type="entry name" value="HAMP"/>
    <property type="match status" value="1"/>
</dbReference>
<dbReference type="InterPro" id="IPR036890">
    <property type="entry name" value="HATPase_C_sf"/>
</dbReference>
<dbReference type="InterPro" id="IPR050428">
    <property type="entry name" value="TCS_sensor_his_kinase"/>
</dbReference>
<dbReference type="EMBL" id="CP006272">
    <property type="protein sequence ID" value="AGZ42118.1"/>
    <property type="molecule type" value="Genomic_DNA"/>
</dbReference>
<evidence type="ECO:0000256" key="4">
    <source>
        <dbReference type="ARBA" id="ARBA00022553"/>
    </source>
</evidence>
<dbReference type="eggNOG" id="COG3850">
    <property type="taxonomic scope" value="Bacteria"/>
</dbReference>
<dbReference type="Gene3D" id="6.10.340.10">
    <property type="match status" value="1"/>
</dbReference>
<dbReference type="HOGENOM" id="CLU_000445_89_6_11"/>
<dbReference type="Gene3D" id="1.10.287.130">
    <property type="match status" value="1"/>
</dbReference>
<reference evidence="14 15" key="1">
    <citation type="journal article" date="2014" name="J. Biotechnol.">
        <title>Complete genome sequence of the actinobacterium Actinoplanes friuliensis HAG 010964, producer of the lipopeptide antibiotic friulimycin.</title>
        <authorList>
            <person name="Ruckert C."/>
            <person name="Szczepanowski R."/>
            <person name="Albersmeier A."/>
            <person name="Goesmann A."/>
            <person name="Fischer N."/>
            <person name="Steinkamper A."/>
            <person name="Puhler A."/>
            <person name="Biener R."/>
            <person name="Schwartz D."/>
            <person name="Kalinowski J."/>
        </authorList>
    </citation>
    <scope>NUCLEOTIDE SEQUENCE [LARGE SCALE GENOMIC DNA]</scope>
    <source>
        <strain evidence="14 15">DSM 7358</strain>
    </source>
</reference>
<dbReference type="GO" id="GO:0005886">
    <property type="term" value="C:plasma membrane"/>
    <property type="evidence" value="ECO:0007669"/>
    <property type="project" value="UniProtKB-SubCell"/>
</dbReference>